<feature type="transmembrane region" description="Helical" evidence="1">
    <location>
        <begin position="109"/>
        <end position="126"/>
    </location>
</feature>
<dbReference type="Pfam" id="PF10086">
    <property type="entry name" value="YhfC"/>
    <property type="match status" value="1"/>
</dbReference>
<keyword evidence="1" id="KW-0812">Transmembrane</keyword>
<comment type="caution">
    <text evidence="2">The sequence shown here is derived from an EMBL/GenBank/DDBJ whole genome shotgun (WGS) entry which is preliminary data.</text>
</comment>
<protein>
    <recommendedName>
        <fullName evidence="4">YhfC family intramembrane metalloprotease</fullName>
    </recommendedName>
</protein>
<keyword evidence="1" id="KW-0472">Membrane</keyword>
<dbReference type="AlphaFoldDB" id="A0A4Y8Q2D4"/>
<evidence type="ECO:0008006" key="4">
    <source>
        <dbReference type="Google" id="ProtNLM"/>
    </source>
</evidence>
<organism evidence="2 3">
    <name type="scientific">Paenibacillus athensensis</name>
    <dbReference type="NCBI Taxonomy" id="1967502"/>
    <lineage>
        <taxon>Bacteria</taxon>
        <taxon>Bacillati</taxon>
        <taxon>Bacillota</taxon>
        <taxon>Bacilli</taxon>
        <taxon>Bacillales</taxon>
        <taxon>Paenibacillaceae</taxon>
        <taxon>Paenibacillus</taxon>
    </lineage>
</organism>
<keyword evidence="3" id="KW-1185">Reference proteome</keyword>
<feature type="transmembrane region" description="Helical" evidence="1">
    <location>
        <begin position="215"/>
        <end position="233"/>
    </location>
</feature>
<dbReference type="Proteomes" id="UP000298246">
    <property type="component" value="Unassembled WGS sequence"/>
</dbReference>
<feature type="transmembrane region" description="Helical" evidence="1">
    <location>
        <begin position="70"/>
        <end position="89"/>
    </location>
</feature>
<proteinExistence type="predicted"/>
<gene>
    <name evidence="2" type="ORF">B5M42_10585</name>
</gene>
<feature type="transmembrane region" description="Helical" evidence="1">
    <location>
        <begin position="267"/>
        <end position="284"/>
    </location>
</feature>
<name>A0A4Y8Q2D4_9BACL</name>
<evidence type="ECO:0000313" key="3">
    <source>
        <dbReference type="Proteomes" id="UP000298246"/>
    </source>
</evidence>
<evidence type="ECO:0000256" key="1">
    <source>
        <dbReference type="SAM" id="Phobius"/>
    </source>
</evidence>
<keyword evidence="1" id="KW-1133">Transmembrane helix</keyword>
<dbReference type="EMBL" id="MYFO01000011">
    <property type="protein sequence ID" value="TFE87996.1"/>
    <property type="molecule type" value="Genomic_DNA"/>
</dbReference>
<feature type="transmembrane region" description="Helical" evidence="1">
    <location>
        <begin position="147"/>
        <end position="177"/>
    </location>
</feature>
<feature type="transmembrane region" description="Helical" evidence="1">
    <location>
        <begin position="39"/>
        <end position="63"/>
    </location>
</feature>
<sequence length="320" mass="34522">MRARSSFWQALRFFSPAMNESAASVVLYATDRKGTMLMTISLFITMILTGLLCIALPLTVFVVLRRRLALRWGVFGIGMLTFFVSQVVLRLPWQIPLTKAAAAHGWTTGWSGVLLGLGAAVTAGVFEEGGRYLTYRWLVRRPTRSDAIALGLGHGGFESMALVGVSIIASGMVMFLVSQGALPLPADQAAALQPTLDKLAHTAWYEQLVALLERASAISFHVAMSALVYTAYVRRKWLPLWGALGLHIVLDGSAALLAPRHLWLEELLLAVVAAVCLWGLVRFWKRGAGDAVHTAPAGRADAPSDAVGVSAIATEKTDLL</sequence>
<feature type="transmembrane region" description="Helical" evidence="1">
    <location>
        <begin position="240"/>
        <end position="261"/>
    </location>
</feature>
<reference evidence="2 3" key="1">
    <citation type="submission" date="2017-03" db="EMBL/GenBank/DDBJ databases">
        <title>Isolation of Levoglucosan Utilizing Bacteria.</title>
        <authorList>
            <person name="Arya A.S."/>
        </authorList>
    </citation>
    <scope>NUCLEOTIDE SEQUENCE [LARGE SCALE GENOMIC DNA]</scope>
    <source>
        <strain evidence="2 3">MEC069</strain>
    </source>
</reference>
<evidence type="ECO:0000313" key="2">
    <source>
        <dbReference type="EMBL" id="TFE87996.1"/>
    </source>
</evidence>
<accession>A0A4Y8Q2D4</accession>
<dbReference type="InterPro" id="IPR011397">
    <property type="entry name" value="YhfC"/>
</dbReference>